<sequence>MTKRAAEAVPPPLESSRVGPDFFGYYRDQVAELLSKEERIPNHEPSATTSTEAIGAKLSNLKNEKLNALLRQSVWDLVPEIDEMQSRACSMHLMSQLKNKKPSTIPEIPEDPTFKEVEDDIQLLMRSDPTLVKEIVRKLSDDLFTRLDNMEQQLEKLLDNVVTTCRPMSRGEKRDLQKSIKELPRENLVRVAGIIKNRYAALGKEFSDEVVVNMEEEDNIMLWRLHYYVAAVKSAQELSS</sequence>
<dbReference type="OrthoDB" id="21449at2759"/>
<gene>
    <name evidence="4" type="ORF">ANE_LOCUS19855</name>
</gene>
<keyword evidence="2" id="KW-0804">Transcription</keyword>
<name>A0A565C6Z3_9BRAS</name>
<evidence type="ECO:0000259" key="3">
    <source>
        <dbReference type="PROSITE" id="PS51525"/>
    </source>
</evidence>
<dbReference type="InterPro" id="IPR027353">
    <property type="entry name" value="NET_dom"/>
</dbReference>
<comment type="caution">
    <text evidence="4">The sequence shown here is derived from an EMBL/GenBank/DDBJ whole genome shotgun (WGS) entry which is preliminary data.</text>
</comment>
<evidence type="ECO:0000313" key="5">
    <source>
        <dbReference type="Proteomes" id="UP000489600"/>
    </source>
</evidence>
<protein>
    <recommendedName>
        <fullName evidence="3">NET domain-containing protein</fullName>
    </recommendedName>
</protein>
<evidence type="ECO:0000256" key="2">
    <source>
        <dbReference type="ARBA" id="ARBA00023163"/>
    </source>
</evidence>
<dbReference type="Pfam" id="PF17035">
    <property type="entry name" value="BET"/>
    <property type="match status" value="1"/>
</dbReference>
<organism evidence="4 5">
    <name type="scientific">Arabis nemorensis</name>
    <dbReference type="NCBI Taxonomy" id="586526"/>
    <lineage>
        <taxon>Eukaryota</taxon>
        <taxon>Viridiplantae</taxon>
        <taxon>Streptophyta</taxon>
        <taxon>Embryophyta</taxon>
        <taxon>Tracheophyta</taxon>
        <taxon>Spermatophyta</taxon>
        <taxon>Magnoliopsida</taxon>
        <taxon>eudicotyledons</taxon>
        <taxon>Gunneridae</taxon>
        <taxon>Pentapetalae</taxon>
        <taxon>rosids</taxon>
        <taxon>malvids</taxon>
        <taxon>Brassicales</taxon>
        <taxon>Brassicaceae</taxon>
        <taxon>Arabideae</taxon>
        <taxon>Arabis</taxon>
    </lineage>
</organism>
<dbReference type="EMBL" id="CABITT030000006">
    <property type="protein sequence ID" value="VVB09411.1"/>
    <property type="molecule type" value="Genomic_DNA"/>
</dbReference>
<dbReference type="InterPro" id="IPR038336">
    <property type="entry name" value="NET_sf"/>
</dbReference>
<evidence type="ECO:0000256" key="1">
    <source>
        <dbReference type="ARBA" id="ARBA00023015"/>
    </source>
</evidence>
<keyword evidence="5" id="KW-1185">Reference proteome</keyword>
<accession>A0A565C6Z3</accession>
<feature type="domain" description="NET" evidence="3">
    <location>
        <begin position="158"/>
        <end position="240"/>
    </location>
</feature>
<keyword evidence="1" id="KW-0805">Transcription regulation</keyword>
<dbReference type="Gene3D" id="1.20.1270.220">
    <property type="match status" value="1"/>
</dbReference>
<reference evidence="4" key="1">
    <citation type="submission" date="2019-07" db="EMBL/GenBank/DDBJ databases">
        <authorList>
            <person name="Dittberner H."/>
        </authorList>
    </citation>
    <scope>NUCLEOTIDE SEQUENCE [LARGE SCALE GENOMIC DNA]</scope>
</reference>
<dbReference type="PANTHER" id="PTHR45926">
    <property type="entry name" value="OSJNBA0053K19.4 PROTEIN"/>
    <property type="match status" value="1"/>
</dbReference>
<proteinExistence type="predicted"/>
<dbReference type="PROSITE" id="PS51525">
    <property type="entry name" value="NET"/>
    <property type="match status" value="1"/>
</dbReference>
<evidence type="ECO:0000313" key="4">
    <source>
        <dbReference type="EMBL" id="VVB09411.1"/>
    </source>
</evidence>
<dbReference type="Proteomes" id="UP000489600">
    <property type="component" value="Unassembled WGS sequence"/>
</dbReference>
<dbReference type="AlphaFoldDB" id="A0A565C6Z3"/>